<name>A0A0E9Q1S5_ANGAN</name>
<accession>A0A0E9Q1S5</accession>
<evidence type="ECO:0000313" key="1">
    <source>
        <dbReference type="EMBL" id="JAH10821.1"/>
    </source>
</evidence>
<sequence length="23" mass="2385">MQINTCALAYMPSLLVDGVNSSG</sequence>
<dbReference type="AlphaFoldDB" id="A0A0E9Q1S5"/>
<reference evidence="1" key="1">
    <citation type="submission" date="2014-11" db="EMBL/GenBank/DDBJ databases">
        <authorList>
            <person name="Amaro Gonzalez C."/>
        </authorList>
    </citation>
    <scope>NUCLEOTIDE SEQUENCE</scope>
</reference>
<dbReference type="EMBL" id="GBXM01097756">
    <property type="protein sequence ID" value="JAH10821.1"/>
    <property type="molecule type" value="Transcribed_RNA"/>
</dbReference>
<reference evidence="1" key="2">
    <citation type="journal article" date="2015" name="Fish Shellfish Immunol.">
        <title>Early steps in the European eel (Anguilla anguilla)-Vibrio vulnificus interaction in the gills: Role of the RtxA13 toxin.</title>
        <authorList>
            <person name="Callol A."/>
            <person name="Pajuelo D."/>
            <person name="Ebbesson L."/>
            <person name="Teles M."/>
            <person name="MacKenzie S."/>
            <person name="Amaro C."/>
        </authorList>
    </citation>
    <scope>NUCLEOTIDE SEQUENCE</scope>
</reference>
<proteinExistence type="predicted"/>
<protein>
    <submittedName>
        <fullName evidence="1">Uncharacterized protein</fullName>
    </submittedName>
</protein>
<organism evidence="1">
    <name type="scientific">Anguilla anguilla</name>
    <name type="common">European freshwater eel</name>
    <name type="synonym">Muraena anguilla</name>
    <dbReference type="NCBI Taxonomy" id="7936"/>
    <lineage>
        <taxon>Eukaryota</taxon>
        <taxon>Metazoa</taxon>
        <taxon>Chordata</taxon>
        <taxon>Craniata</taxon>
        <taxon>Vertebrata</taxon>
        <taxon>Euteleostomi</taxon>
        <taxon>Actinopterygii</taxon>
        <taxon>Neopterygii</taxon>
        <taxon>Teleostei</taxon>
        <taxon>Anguilliformes</taxon>
        <taxon>Anguillidae</taxon>
        <taxon>Anguilla</taxon>
    </lineage>
</organism>